<gene>
    <name evidence="2" type="ORF">GSLYS_00001888001</name>
</gene>
<dbReference type="Proteomes" id="UP001497497">
    <property type="component" value="Unassembled WGS sequence"/>
</dbReference>
<organism evidence="2 3">
    <name type="scientific">Lymnaea stagnalis</name>
    <name type="common">Great pond snail</name>
    <name type="synonym">Helix stagnalis</name>
    <dbReference type="NCBI Taxonomy" id="6523"/>
    <lineage>
        <taxon>Eukaryota</taxon>
        <taxon>Metazoa</taxon>
        <taxon>Spiralia</taxon>
        <taxon>Lophotrochozoa</taxon>
        <taxon>Mollusca</taxon>
        <taxon>Gastropoda</taxon>
        <taxon>Heterobranchia</taxon>
        <taxon>Euthyneura</taxon>
        <taxon>Panpulmonata</taxon>
        <taxon>Hygrophila</taxon>
        <taxon>Lymnaeoidea</taxon>
        <taxon>Lymnaeidae</taxon>
        <taxon>Lymnaea</taxon>
    </lineage>
</organism>
<keyword evidence="3" id="KW-1185">Reference proteome</keyword>
<proteinExistence type="predicted"/>
<dbReference type="PANTHER" id="PTHR43404:SF2">
    <property type="entry name" value="LIPOPOLYSACCHARIDE CHOLINEPHOSPHOTRANSFERASE LICD"/>
    <property type="match status" value="1"/>
</dbReference>
<evidence type="ECO:0000259" key="1">
    <source>
        <dbReference type="Pfam" id="PF04991"/>
    </source>
</evidence>
<comment type="caution">
    <text evidence="2">The sequence shown here is derived from an EMBL/GenBank/DDBJ whole genome shotgun (WGS) entry which is preliminary data.</text>
</comment>
<sequence length="372" mass="42412">MILLLNIPKKRKELLNKRTVFVALLVTTLILLYLMGEAYGYTVSNVVMDGLVSSSLSEFPSDNRLITVPNLTDAVRGEMKFNDASVNISTLQTKGLNSSKINQLKSSIVKLLQRSFKNLKYSNSQTGRTLSPDRTTTSLPQHMKVFFTNNTEKGGLMQLITLFDKLMTEHNGTYFIYGGTLIGSYRHHGMVPWDDDLDVIVPENLQGRLKQIFSNVSKDYVLNFEPKCFGKLFPTRGNRIPPYAWSYPFIDIFFYGENATHIWDTCPHFRKKFCYPKSMIFPLRRRPFENVSLLAPRDTRAVISKTYNLDECASNAYNHSKEKTIKGLTVQCSLLHSLHPFVTRKNENGGCNETLMYKGNITSVFYEQGVTC</sequence>
<dbReference type="Pfam" id="PF04991">
    <property type="entry name" value="LicD"/>
    <property type="match status" value="1"/>
</dbReference>
<reference evidence="2 3" key="1">
    <citation type="submission" date="2024-04" db="EMBL/GenBank/DDBJ databases">
        <authorList>
            <consortium name="Genoscope - CEA"/>
            <person name="William W."/>
        </authorList>
    </citation>
    <scope>NUCLEOTIDE SEQUENCE [LARGE SCALE GENOMIC DNA]</scope>
</reference>
<dbReference type="GO" id="GO:0009100">
    <property type="term" value="P:glycoprotein metabolic process"/>
    <property type="evidence" value="ECO:0007669"/>
    <property type="project" value="UniProtKB-ARBA"/>
</dbReference>
<evidence type="ECO:0000313" key="2">
    <source>
        <dbReference type="EMBL" id="CAL1527718.1"/>
    </source>
</evidence>
<dbReference type="InterPro" id="IPR007074">
    <property type="entry name" value="LicD/FKTN/FKRP_NTP_transf"/>
</dbReference>
<name>A0AAV2H2H2_LYMST</name>
<evidence type="ECO:0000313" key="3">
    <source>
        <dbReference type="Proteomes" id="UP001497497"/>
    </source>
</evidence>
<accession>A0AAV2H2H2</accession>
<protein>
    <recommendedName>
        <fullName evidence="1">LicD/FKTN/FKRP nucleotidyltransferase domain-containing protein</fullName>
    </recommendedName>
</protein>
<dbReference type="AlphaFoldDB" id="A0AAV2H2H2"/>
<dbReference type="PANTHER" id="PTHR43404">
    <property type="entry name" value="LIPOPOLYSACCHARIDE CHOLINEPHOSPHOTRANSFERASE LICD"/>
    <property type="match status" value="1"/>
</dbReference>
<dbReference type="InterPro" id="IPR052942">
    <property type="entry name" value="LPS_cholinephosphotransferase"/>
</dbReference>
<dbReference type="EMBL" id="CAXITT010000021">
    <property type="protein sequence ID" value="CAL1527718.1"/>
    <property type="molecule type" value="Genomic_DNA"/>
</dbReference>
<feature type="domain" description="LicD/FKTN/FKRP nucleotidyltransferase" evidence="1">
    <location>
        <begin position="169"/>
        <end position="218"/>
    </location>
</feature>